<evidence type="ECO:0000313" key="4">
    <source>
        <dbReference type="Proteomes" id="UP001209854"/>
    </source>
</evidence>
<name>A0ABT3MWY5_9GAMM</name>
<keyword evidence="4" id="KW-1185">Reference proteome</keyword>
<proteinExistence type="predicted"/>
<dbReference type="Pfam" id="PF03767">
    <property type="entry name" value="Acid_phosphat_B"/>
    <property type="match status" value="1"/>
</dbReference>
<dbReference type="SUPFAM" id="SSF56784">
    <property type="entry name" value="HAD-like"/>
    <property type="match status" value="1"/>
</dbReference>
<feature type="chain" id="PRO_5046979843" description="Class B acid phosphatase" evidence="2">
    <location>
        <begin position="24"/>
        <end position="159"/>
    </location>
</feature>
<sequence length="159" mass="17561">MMKKALLSSLVLSATLLSPFTNASTPPPAVQAGVTSAELMQRAAVQWVSVDSIRDSLKGMPPMAVGFDIDDTVLYSTPGFVKGKAEFSPGSNDYLNNPSFWAKMNGGWDEFSVPKRVAKELIKMHRERGDTIYFVTARPYSKGEKVTEIIQKKFHITNM</sequence>
<evidence type="ECO:0000256" key="2">
    <source>
        <dbReference type="SAM" id="SignalP"/>
    </source>
</evidence>
<dbReference type="InterPro" id="IPR036412">
    <property type="entry name" value="HAD-like_sf"/>
</dbReference>
<dbReference type="InterPro" id="IPR005519">
    <property type="entry name" value="Acid_phosphat_B-like"/>
</dbReference>
<comment type="caution">
    <text evidence="3">The sequence shown here is derived from an EMBL/GenBank/DDBJ whole genome shotgun (WGS) entry which is preliminary data.</text>
</comment>
<accession>A0ABT3MWY5</accession>
<protein>
    <recommendedName>
        <fullName evidence="5">Class B acid phosphatase</fullName>
    </recommendedName>
</protein>
<feature type="signal peptide" evidence="2">
    <location>
        <begin position="1"/>
        <end position="23"/>
    </location>
</feature>
<reference evidence="3 4" key="1">
    <citation type="submission" date="2022-10" db="EMBL/GenBank/DDBJ databases">
        <title>High-quality genome sequences of two octocoral-associated bacteria, Endozoicomonas euniceicola EF212 and Endozoicomonas gorgoniicola PS125.</title>
        <authorList>
            <person name="Chiou Y.-J."/>
            <person name="Chen Y.-H."/>
        </authorList>
    </citation>
    <scope>NUCLEOTIDE SEQUENCE [LARGE SCALE GENOMIC DNA]</scope>
    <source>
        <strain evidence="3 4">PS125</strain>
    </source>
</reference>
<keyword evidence="1 2" id="KW-0732">Signal</keyword>
<evidence type="ECO:0008006" key="5">
    <source>
        <dbReference type="Google" id="ProtNLM"/>
    </source>
</evidence>
<dbReference type="Proteomes" id="UP001209854">
    <property type="component" value="Unassembled WGS sequence"/>
</dbReference>
<dbReference type="InterPro" id="IPR023214">
    <property type="entry name" value="HAD_sf"/>
</dbReference>
<evidence type="ECO:0000313" key="3">
    <source>
        <dbReference type="EMBL" id="MCW7553892.1"/>
    </source>
</evidence>
<organism evidence="3 4">
    <name type="scientific">Endozoicomonas gorgoniicola</name>
    <dbReference type="NCBI Taxonomy" id="1234144"/>
    <lineage>
        <taxon>Bacteria</taxon>
        <taxon>Pseudomonadati</taxon>
        <taxon>Pseudomonadota</taxon>
        <taxon>Gammaproteobacteria</taxon>
        <taxon>Oceanospirillales</taxon>
        <taxon>Endozoicomonadaceae</taxon>
        <taxon>Endozoicomonas</taxon>
    </lineage>
</organism>
<dbReference type="EMBL" id="JAPFCC010000001">
    <property type="protein sequence ID" value="MCW7553892.1"/>
    <property type="molecule type" value="Genomic_DNA"/>
</dbReference>
<dbReference type="RefSeq" id="WP_262563631.1">
    <property type="nucleotide sequence ID" value="NZ_JAPFCC010000001.1"/>
</dbReference>
<gene>
    <name evidence="3" type="ORF">NX722_14915</name>
</gene>
<dbReference type="Gene3D" id="3.40.50.1000">
    <property type="entry name" value="HAD superfamily/HAD-like"/>
    <property type="match status" value="1"/>
</dbReference>
<evidence type="ECO:0000256" key="1">
    <source>
        <dbReference type="ARBA" id="ARBA00022729"/>
    </source>
</evidence>